<organism evidence="5">
    <name type="scientific">Percolomonas cosmopolitus</name>
    <dbReference type="NCBI Taxonomy" id="63605"/>
    <lineage>
        <taxon>Eukaryota</taxon>
        <taxon>Discoba</taxon>
        <taxon>Heterolobosea</taxon>
        <taxon>Tetramitia</taxon>
        <taxon>Eutetramitia</taxon>
        <taxon>Percolomonadidae</taxon>
        <taxon>Percolomonas</taxon>
    </lineage>
</organism>
<evidence type="ECO:0000256" key="3">
    <source>
        <dbReference type="SAM" id="MobiDB-lite"/>
    </source>
</evidence>
<protein>
    <recommendedName>
        <fullName evidence="4">DH domain-containing protein</fullName>
    </recommendedName>
</protein>
<reference evidence="5" key="1">
    <citation type="submission" date="2021-01" db="EMBL/GenBank/DDBJ databases">
        <authorList>
            <person name="Corre E."/>
            <person name="Pelletier E."/>
            <person name="Niang G."/>
            <person name="Scheremetjew M."/>
            <person name="Finn R."/>
            <person name="Kale V."/>
            <person name="Holt S."/>
            <person name="Cochrane G."/>
            <person name="Meng A."/>
            <person name="Brown T."/>
            <person name="Cohen L."/>
        </authorList>
    </citation>
    <scope>NUCLEOTIDE SEQUENCE</scope>
    <source>
        <strain evidence="5">WS</strain>
    </source>
</reference>
<proteinExistence type="predicted"/>
<dbReference type="AlphaFoldDB" id="A0A7S1KUY1"/>
<dbReference type="SUPFAM" id="SSF50985">
    <property type="entry name" value="RCC1/BLIP-II"/>
    <property type="match status" value="1"/>
</dbReference>
<dbReference type="PROSITE" id="PS50010">
    <property type="entry name" value="DH_2"/>
    <property type="match status" value="1"/>
</dbReference>
<dbReference type="InterPro" id="IPR035899">
    <property type="entry name" value="DBL_dom_sf"/>
</dbReference>
<dbReference type="Pfam" id="PF00621">
    <property type="entry name" value="RhoGEF"/>
    <property type="match status" value="1"/>
</dbReference>
<dbReference type="SUPFAM" id="SSF48065">
    <property type="entry name" value="DBL homology domain (DH-domain)"/>
    <property type="match status" value="1"/>
</dbReference>
<dbReference type="InterPro" id="IPR051210">
    <property type="entry name" value="Ub_ligase/GEF_domain"/>
</dbReference>
<dbReference type="Pfam" id="PF13540">
    <property type="entry name" value="RCC1_2"/>
    <property type="match status" value="1"/>
</dbReference>
<evidence type="ECO:0000256" key="1">
    <source>
        <dbReference type="ARBA" id="ARBA00022737"/>
    </source>
</evidence>
<gene>
    <name evidence="5" type="ORF">PCOS0759_LOCUS9299</name>
</gene>
<dbReference type="InterPro" id="IPR000219">
    <property type="entry name" value="DH_dom"/>
</dbReference>
<feature type="region of interest" description="Disordered" evidence="3">
    <location>
        <begin position="398"/>
        <end position="446"/>
    </location>
</feature>
<dbReference type="InterPro" id="IPR009091">
    <property type="entry name" value="RCC1/BLIP-II"/>
</dbReference>
<dbReference type="Gene3D" id="1.20.900.10">
    <property type="entry name" value="Dbl homology (DH) domain"/>
    <property type="match status" value="1"/>
</dbReference>
<dbReference type="Gene3D" id="2.130.10.30">
    <property type="entry name" value="Regulator of chromosome condensation 1/beta-lactamase-inhibitor protein II"/>
    <property type="match status" value="1"/>
</dbReference>
<feature type="region of interest" description="Disordered" evidence="3">
    <location>
        <begin position="1"/>
        <end position="161"/>
    </location>
</feature>
<accession>A0A7S1KUY1</accession>
<evidence type="ECO:0000313" key="5">
    <source>
        <dbReference type="EMBL" id="CAD9086045.1"/>
    </source>
</evidence>
<feature type="compositionally biased region" description="Polar residues" evidence="3">
    <location>
        <begin position="90"/>
        <end position="114"/>
    </location>
</feature>
<dbReference type="InterPro" id="IPR000408">
    <property type="entry name" value="Reg_chr_condens"/>
</dbReference>
<sequence>MSSSEEHTPTTPPSPEAASDLNFAATPESALSIQASPVQSPTQNTENGTKPKSPVPPKRSTSLKQDAELSPGSSLSPFSVGPTPAKESITESPGTPLTASHSVLHSSPLVQSTPPNNPRIILNNHHHTGNDSSSEHHTPSPPHINTSRRTGRSRKNSTASKASILHSYGSNTHSQALFLPTQDISNPQFYSTSSLLSSQIAKIASCDMYSAFLLNKTGEVILNGPREIWKDRPFVTLGEGGLVFLRTEHKIVDIAATLQSCFFLTSAGVLLEITEDFQLRQLETPRIFTKLYAGLLNLFGHTKNDKLWGIRGSGACLGLGRDTTPGEVGDTFHKMALTKVIGQKIVKVASGLEHTLVLRSNGSVWVCGVNEHGEIGLSNNKRVILTPTELARDYFRMNTSNTGVPNRGSPLVASPAPGSMNGGTSSPHTPTTARSPLSTGGGGTTPNGDGDGFDAGYIIDIAAGANWSVFLDANFTVYVCGDNTFRGLGSQFDSVHVFGVRRLSNDLFFRSRICRIFCSSTQTFFCSESSVFSTTGKRYTPKRMQLQGKFVVREVSASQNHTFILSDPVNRGEARSASSDKKISKEEMQIERLKNELEAMRLEHDRIQQEQDNLRRENIDFKLEVEALNRTVDELRAENKHLSELSSSDPFMDIRVNVSTLLQTVQDHAQKRDRYLAEYNFKHNDKLDDIAKVVRELLSNERVFLTNLQSLKRNFIEPYDAKYSDRDPLPMCFREIDLILGLSSKHLSALEEILYPWLLGKRPQKEMEADLAKHFLFYSESFKLFKQYMIKHEHMIEALKDEPLKSFVVGVAKQLKAARTSGKDLYEISSLLILPIQHSCRLSLYMERLANKIPKDDPNKPIIQEALEKIKEIGNYNNERLKQEENARTLQDLQEHISHHFIESHRKLLFIDEYAHRIRPSGDLVPCRAYICSDLLILIDSSQFETDDSKRARSTLLIPSSIGGRHSRPRTSSVRSRLSMGGRKTYLADSVKAQLIFKSKVCEFEANIGGDEDNRFCFSVAYITTEGTQERRKIKFSEKKFYERSLTALQIPE</sequence>
<feature type="coiled-coil region" evidence="2">
    <location>
        <begin position="576"/>
        <end position="645"/>
    </location>
</feature>
<evidence type="ECO:0000256" key="2">
    <source>
        <dbReference type="SAM" id="Coils"/>
    </source>
</evidence>
<dbReference type="PANTHER" id="PTHR22870:SF408">
    <property type="entry name" value="OS09G0560450 PROTEIN"/>
    <property type="match status" value="1"/>
</dbReference>
<feature type="compositionally biased region" description="Polar residues" evidence="3">
    <location>
        <begin position="422"/>
        <end position="438"/>
    </location>
</feature>
<dbReference type="EMBL" id="HBGD01011281">
    <property type="protein sequence ID" value="CAD9086045.1"/>
    <property type="molecule type" value="Transcribed_RNA"/>
</dbReference>
<name>A0A7S1KUY1_9EUKA</name>
<feature type="compositionally biased region" description="Polar residues" evidence="3">
    <location>
        <begin position="29"/>
        <end position="50"/>
    </location>
</feature>
<feature type="domain" description="DH" evidence="4">
    <location>
        <begin position="689"/>
        <end position="880"/>
    </location>
</feature>
<dbReference type="SMART" id="SM00325">
    <property type="entry name" value="RhoGEF"/>
    <property type="match status" value="1"/>
</dbReference>
<dbReference type="GO" id="GO:0005085">
    <property type="term" value="F:guanyl-nucleotide exchange factor activity"/>
    <property type="evidence" value="ECO:0007669"/>
    <property type="project" value="InterPro"/>
</dbReference>
<keyword evidence="2" id="KW-0175">Coiled coil</keyword>
<evidence type="ECO:0000259" key="4">
    <source>
        <dbReference type="PROSITE" id="PS50010"/>
    </source>
</evidence>
<dbReference type="PROSITE" id="PS00626">
    <property type="entry name" value="RCC1_2"/>
    <property type="match status" value="1"/>
</dbReference>
<keyword evidence="1" id="KW-0677">Repeat</keyword>
<dbReference type="PANTHER" id="PTHR22870">
    <property type="entry name" value="REGULATOR OF CHROMOSOME CONDENSATION"/>
    <property type="match status" value="1"/>
</dbReference>